<dbReference type="Pfam" id="PF13435">
    <property type="entry name" value="Cytochrome_C554"/>
    <property type="match status" value="2"/>
</dbReference>
<protein>
    <submittedName>
        <fullName evidence="6">Doubled CXXCH domain-containing protein</fullName>
    </submittedName>
</protein>
<dbReference type="InterPro" id="IPR011990">
    <property type="entry name" value="TPR-like_helical_dom_sf"/>
</dbReference>
<dbReference type="Pfam" id="PF09699">
    <property type="entry name" value="Paired_CXXCH_1"/>
    <property type="match status" value="1"/>
</dbReference>
<dbReference type="CDD" id="cd08168">
    <property type="entry name" value="Cytochrom_C3"/>
    <property type="match status" value="1"/>
</dbReference>
<evidence type="ECO:0000256" key="3">
    <source>
        <dbReference type="SAM" id="SignalP"/>
    </source>
</evidence>
<evidence type="ECO:0000313" key="6">
    <source>
        <dbReference type="EMBL" id="SHE40718.1"/>
    </source>
</evidence>
<feature type="domain" description="Cytochrome c-552/4" evidence="5">
    <location>
        <begin position="164"/>
        <end position="202"/>
    </location>
</feature>
<dbReference type="RefSeq" id="WP_149774383.1">
    <property type="nucleotide sequence ID" value="NZ_FQVK01000002.1"/>
</dbReference>
<dbReference type="InterPro" id="IPR010177">
    <property type="entry name" value="Paired_CXXCH_1"/>
</dbReference>
<dbReference type="Proteomes" id="UP000325134">
    <property type="component" value="Unassembled WGS sequence"/>
</dbReference>
<dbReference type="PANTHER" id="PTHR35038:SF8">
    <property type="entry name" value="C-TYPE POLYHEME CYTOCHROME OMCC"/>
    <property type="match status" value="1"/>
</dbReference>
<keyword evidence="2" id="KW-0802">TPR repeat</keyword>
<dbReference type="InterPro" id="IPR051829">
    <property type="entry name" value="Multiheme_Cytochr_ET"/>
</dbReference>
<accession>A0A1M4T8Q6</accession>
<proteinExistence type="predicted"/>
<evidence type="ECO:0000256" key="1">
    <source>
        <dbReference type="ARBA" id="ARBA00022729"/>
    </source>
</evidence>
<dbReference type="InterPro" id="IPR023155">
    <property type="entry name" value="Cyt_c-552/4"/>
</dbReference>
<evidence type="ECO:0000259" key="5">
    <source>
        <dbReference type="Pfam" id="PF13435"/>
    </source>
</evidence>
<dbReference type="InterPro" id="IPR019734">
    <property type="entry name" value="TPR_rpt"/>
</dbReference>
<dbReference type="Gene3D" id="1.10.1130.10">
    <property type="entry name" value="Flavocytochrome C3, Chain A"/>
    <property type="match status" value="3"/>
</dbReference>
<keyword evidence="7" id="KW-1185">Reference proteome</keyword>
<evidence type="ECO:0000313" key="7">
    <source>
        <dbReference type="Proteomes" id="UP000325134"/>
    </source>
</evidence>
<dbReference type="SUPFAM" id="SSF48452">
    <property type="entry name" value="TPR-like"/>
    <property type="match status" value="1"/>
</dbReference>
<dbReference type="OrthoDB" id="9814800at2"/>
<feature type="chain" id="PRO_5012115409" evidence="3">
    <location>
        <begin position="27"/>
        <end position="639"/>
    </location>
</feature>
<dbReference type="AlphaFoldDB" id="A0A1M4T8Q6"/>
<feature type="repeat" description="TPR" evidence="2">
    <location>
        <begin position="560"/>
        <end position="593"/>
    </location>
</feature>
<sequence>MTIWPHAAWVIAVSFACILLAGPTAAQDYVGSEACRDCHDEQVQAWAGSHHAKAWTAPTPENVVADFGGATFAGNGMAVEFRRENGAYLADVTEQDGQMRTYRVHSVVGIEPLQQYLFETEPGRLQSFDVVWDTEEKRWFHLYPDQDLPPDDGLHWTGPYKTWNGRCAECHATGFKKNYDVRTQSYASTQSEIGVGCESCHGPGSAHLDWTRGQAVPAGLGAFGFSMQWGRGDTESEIQQCAGCHSRREAFADGNPLPGTPFHDAYNLAILRPGLYQPDGQIMDEVYVYGSFLQSKMYAKGVGCLNCHEAHGATLKAEGNAVCTQCHSPAGNPDFPTLRKALYDGPAHHRHTPGGEGAQCKSCHMIERVYMGVDGRRDHSFRVPRPDLGLGADACTDCHSDRDQPWAAAAIDAWHPDPAHRRPHFGTVFAPVFSGQGADPGALTAIALDADQPGIVRATAAYLLQPHGSAELAAATAGLLADADPLVRANVVPLQRSADLPDRIDRLAPLLSDPARSVRLSAAKEFLTVPGQTLTPLQRSNAREAMADWQRTLSNRLDFPETHLVLGGMALTLRNAPAAERAFRRVVTLDPQREEAWPMLVQLAQINRGVEAARAVLREGLKVLPDSAALGALADQLGR</sequence>
<dbReference type="Gene3D" id="1.25.40.10">
    <property type="entry name" value="Tetratricopeptide repeat domain"/>
    <property type="match status" value="1"/>
</dbReference>
<dbReference type="InterPro" id="IPR016024">
    <property type="entry name" value="ARM-type_fold"/>
</dbReference>
<reference evidence="6 7" key="1">
    <citation type="submission" date="2016-11" db="EMBL/GenBank/DDBJ databases">
        <authorList>
            <person name="Varghese N."/>
            <person name="Submissions S."/>
        </authorList>
    </citation>
    <scope>NUCLEOTIDE SEQUENCE [LARGE SCALE GENOMIC DNA]</scope>
    <source>
        <strain evidence="6 7">DSM 29341</strain>
    </source>
</reference>
<keyword evidence="1 3" id="KW-0732">Signal</keyword>
<organism evidence="6 7">
    <name type="scientific">Ruegeria intermedia</name>
    <dbReference type="NCBI Taxonomy" id="996115"/>
    <lineage>
        <taxon>Bacteria</taxon>
        <taxon>Pseudomonadati</taxon>
        <taxon>Pseudomonadota</taxon>
        <taxon>Alphaproteobacteria</taxon>
        <taxon>Rhodobacterales</taxon>
        <taxon>Roseobacteraceae</taxon>
        <taxon>Ruegeria</taxon>
    </lineage>
</organism>
<gene>
    <name evidence="6" type="ORF">SAMN05444279_10263</name>
</gene>
<evidence type="ECO:0000256" key="2">
    <source>
        <dbReference type="PROSITE-ProRule" id="PRU00339"/>
    </source>
</evidence>
<dbReference type="EMBL" id="FQVK01000002">
    <property type="protein sequence ID" value="SHE40718.1"/>
    <property type="molecule type" value="Genomic_DNA"/>
</dbReference>
<feature type="signal peptide" evidence="3">
    <location>
        <begin position="1"/>
        <end position="26"/>
    </location>
</feature>
<dbReference type="PROSITE" id="PS50005">
    <property type="entry name" value="TPR"/>
    <property type="match status" value="1"/>
</dbReference>
<dbReference type="PANTHER" id="PTHR35038">
    <property type="entry name" value="DISSIMILATORY SULFITE REDUCTASE SIRA"/>
    <property type="match status" value="1"/>
</dbReference>
<evidence type="ECO:0000259" key="4">
    <source>
        <dbReference type="Pfam" id="PF09699"/>
    </source>
</evidence>
<dbReference type="SUPFAM" id="SSF48371">
    <property type="entry name" value="ARM repeat"/>
    <property type="match status" value="1"/>
</dbReference>
<name>A0A1M4T8Q6_9RHOB</name>
<feature type="domain" description="Cytochrome c-552/4" evidence="5">
    <location>
        <begin position="34"/>
        <end position="58"/>
    </location>
</feature>
<dbReference type="InterPro" id="IPR036280">
    <property type="entry name" value="Multihaem_cyt_sf"/>
</dbReference>
<dbReference type="SUPFAM" id="SSF48695">
    <property type="entry name" value="Multiheme cytochromes"/>
    <property type="match status" value="1"/>
</dbReference>
<feature type="domain" description="Doubled CXXCH motif" evidence="4">
    <location>
        <begin position="300"/>
        <end position="329"/>
    </location>
</feature>